<keyword evidence="3" id="KW-1185">Reference proteome</keyword>
<sequence length="113" mass="12979">MINANTIRLRACRKRCGLDQAELAELLGCNFHSLSRCERGLFLPNSEILLTYEIVFDIPASKLLPDTTARLRRITYRKAERLLKRCHASEGRSTSVKVEFLEKLCQRLEQPSS</sequence>
<organism evidence="2 3">
    <name type="scientific">Marinicauda algicola</name>
    <dbReference type="NCBI Taxonomy" id="2029849"/>
    <lineage>
        <taxon>Bacteria</taxon>
        <taxon>Pseudomonadati</taxon>
        <taxon>Pseudomonadota</taxon>
        <taxon>Alphaproteobacteria</taxon>
        <taxon>Maricaulales</taxon>
        <taxon>Maricaulaceae</taxon>
        <taxon>Marinicauda</taxon>
    </lineage>
</organism>
<reference evidence="2 3" key="1">
    <citation type="journal article" date="2017" name="Int. J. Syst. Evol. Microbiol.">
        <title>Marinicauda algicola sp. nov., isolated from a marine red alga Rhodosorus marinus.</title>
        <authorList>
            <person name="Jeong S.E."/>
            <person name="Jeon S.H."/>
            <person name="Chun B.H."/>
            <person name="Kim D.W."/>
            <person name="Jeon C.O."/>
        </authorList>
    </citation>
    <scope>NUCLEOTIDE SEQUENCE [LARGE SCALE GENOMIC DNA]</scope>
    <source>
        <strain evidence="2 3">JCM 31718</strain>
    </source>
</reference>
<dbReference type="AlphaFoldDB" id="A0A4V3RXX3"/>
<dbReference type="InterPro" id="IPR001387">
    <property type="entry name" value="Cro/C1-type_HTH"/>
</dbReference>
<dbReference type="Gene3D" id="1.10.260.40">
    <property type="entry name" value="lambda repressor-like DNA-binding domains"/>
    <property type="match status" value="1"/>
</dbReference>
<gene>
    <name evidence="2" type="ORF">E5163_10325</name>
</gene>
<proteinExistence type="predicted"/>
<dbReference type="InterPro" id="IPR010982">
    <property type="entry name" value="Lambda_DNA-bd_dom_sf"/>
</dbReference>
<name>A0A4V3RXX3_9PROT</name>
<dbReference type="RefSeq" id="WP_135996064.1">
    <property type="nucleotide sequence ID" value="NZ_CP071057.1"/>
</dbReference>
<dbReference type="SUPFAM" id="SSF47413">
    <property type="entry name" value="lambda repressor-like DNA-binding domains"/>
    <property type="match status" value="1"/>
</dbReference>
<dbReference type="GO" id="GO:0003677">
    <property type="term" value="F:DNA binding"/>
    <property type="evidence" value="ECO:0007669"/>
    <property type="project" value="InterPro"/>
</dbReference>
<accession>A0A4V3RXX3</accession>
<dbReference type="EMBL" id="SRXW01000003">
    <property type="protein sequence ID" value="TGY88219.1"/>
    <property type="molecule type" value="Genomic_DNA"/>
</dbReference>
<dbReference type="Proteomes" id="UP000308054">
    <property type="component" value="Unassembled WGS sequence"/>
</dbReference>
<dbReference type="SMART" id="SM00530">
    <property type="entry name" value="HTH_XRE"/>
    <property type="match status" value="1"/>
</dbReference>
<comment type="caution">
    <text evidence="2">The sequence shown here is derived from an EMBL/GenBank/DDBJ whole genome shotgun (WGS) entry which is preliminary data.</text>
</comment>
<evidence type="ECO:0000259" key="1">
    <source>
        <dbReference type="PROSITE" id="PS50943"/>
    </source>
</evidence>
<dbReference type="OrthoDB" id="3034420at2"/>
<dbReference type="Pfam" id="PF13560">
    <property type="entry name" value="HTH_31"/>
    <property type="match status" value="1"/>
</dbReference>
<feature type="domain" description="HTH cro/C1-type" evidence="1">
    <location>
        <begin position="9"/>
        <end position="63"/>
    </location>
</feature>
<protein>
    <submittedName>
        <fullName evidence="2">XRE family transcriptional regulator</fullName>
    </submittedName>
</protein>
<evidence type="ECO:0000313" key="2">
    <source>
        <dbReference type="EMBL" id="TGY88219.1"/>
    </source>
</evidence>
<dbReference type="PROSITE" id="PS50943">
    <property type="entry name" value="HTH_CROC1"/>
    <property type="match status" value="1"/>
</dbReference>
<evidence type="ECO:0000313" key="3">
    <source>
        <dbReference type="Proteomes" id="UP000308054"/>
    </source>
</evidence>
<dbReference type="CDD" id="cd00093">
    <property type="entry name" value="HTH_XRE"/>
    <property type="match status" value="1"/>
</dbReference>